<dbReference type="PANTHER" id="PTHR30185:SF18">
    <property type="entry name" value="TRANSCRIPTIONAL REGULATOR MTLR"/>
    <property type="match status" value="1"/>
</dbReference>
<comment type="caution">
    <text evidence="5">The sequence shown here is derived from an EMBL/GenBank/DDBJ whole genome shotgun (WGS) entry which is preliminary data.</text>
</comment>
<dbReference type="SUPFAM" id="SSF46785">
    <property type="entry name" value="Winged helix' DNA-binding domain"/>
    <property type="match status" value="1"/>
</dbReference>
<feature type="domain" description="PRD" evidence="4">
    <location>
        <begin position="179"/>
        <end position="289"/>
    </location>
</feature>
<dbReference type="PROSITE" id="PS51372">
    <property type="entry name" value="PRD_2"/>
    <property type="match status" value="2"/>
</dbReference>
<dbReference type="EMBL" id="JBHSSD010000042">
    <property type="protein sequence ID" value="MFC6165002.1"/>
    <property type="molecule type" value="Genomic_DNA"/>
</dbReference>
<keyword evidence="2" id="KW-0805">Transcription regulation</keyword>
<proteinExistence type="predicted"/>
<dbReference type="PANTHER" id="PTHR30185">
    <property type="entry name" value="CRYPTIC BETA-GLUCOSIDE BGL OPERON ANTITERMINATOR"/>
    <property type="match status" value="1"/>
</dbReference>
<dbReference type="InterPro" id="IPR036388">
    <property type="entry name" value="WH-like_DNA-bd_sf"/>
</dbReference>
<dbReference type="InterPro" id="IPR011608">
    <property type="entry name" value="PRD"/>
</dbReference>
<evidence type="ECO:0000313" key="5">
    <source>
        <dbReference type="EMBL" id="MFC6165002.1"/>
    </source>
</evidence>
<dbReference type="Pfam" id="PF08279">
    <property type="entry name" value="HTH_11"/>
    <property type="match status" value="1"/>
</dbReference>
<sequence length="489" mass="55135">MRATTYQMILTYLASQSQYVKAQTVADYFGVSAKTIYRAIRYLNTLMAQPVVMTVKGKGVKLTPNLDQAALTTQLQATGYPAAQRRRLLALELLYRSPNHQRLADCAAHFFVSESVISMDLVKLAQQLQSFQLKVSRSAHHVTILGNETAVRKAILAQTDQMRAMQLMDASSSNRVMEPANQIDVLFITNEIEKIERLLQIKLPHPYDINLFTHLHILVQRTRTTGTARLSQVQLTANEQQLITANDTVYQVSKVIKQDIEQFLNVSLSAVEAFYVFEYLISSHYYERLPKGQTQLPLTAQVVARYLQLVPLFLTHPLDFSPIRPALTAHIGPMLNRLQQQIVMKNNLLTAVQMEYPQLFAAVQKASLKISAEYQLAPVPLDEVAATTVYFATEMERHPYQLKTLIIGDTRIGTAELLRSKVTRLYPELQVVGVQSKRDFEQHPVPAVALLLATTLVDSDLPTVMISPILGASDRAQVRQKIRELRVAR</sequence>
<dbReference type="CDD" id="cd05568">
    <property type="entry name" value="PTS_IIB_bgl_like"/>
    <property type="match status" value="1"/>
</dbReference>
<dbReference type="Pfam" id="PF00874">
    <property type="entry name" value="PRD"/>
    <property type="match status" value="2"/>
</dbReference>
<name>A0ABW1R859_9LACO</name>
<dbReference type="InterPro" id="IPR036634">
    <property type="entry name" value="PRD_sf"/>
</dbReference>
<evidence type="ECO:0000259" key="4">
    <source>
        <dbReference type="PROSITE" id="PS51372"/>
    </source>
</evidence>
<evidence type="ECO:0000256" key="3">
    <source>
        <dbReference type="ARBA" id="ARBA00023163"/>
    </source>
</evidence>
<gene>
    <name evidence="5" type="ORF">ACFP3T_10005</name>
</gene>
<keyword evidence="6" id="KW-1185">Reference proteome</keyword>
<dbReference type="Proteomes" id="UP001596253">
    <property type="component" value="Unassembled WGS sequence"/>
</dbReference>
<accession>A0ABW1R859</accession>
<evidence type="ECO:0000256" key="1">
    <source>
        <dbReference type="ARBA" id="ARBA00022737"/>
    </source>
</evidence>
<organism evidence="5 6">
    <name type="scientific">Lactiplantibacillus dongliensis</name>
    <dbReference type="NCBI Taxonomy" id="2559919"/>
    <lineage>
        <taxon>Bacteria</taxon>
        <taxon>Bacillati</taxon>
        <taxon>Bacillota</taxon>
        <taxon>Bacilli</taxon>
        <taxon>Lactobacillales</taxon>
        <taxon>Lactobacillaceae</taxon>
        <taxon>Lactiplantibacillus</taxon>
    </lineage>
</organism>
<evidence type="ECO:0000256" key="2">
    <source>
        <dbReference type="ARBA" id="ARBA00023015"/>
    </source>
</evidence>
<dbReference type="InterPro" id="IPR050661">
    <property type="entry name" value="BglG_antiterminators"/>
</dbReference>
<dbReference type="RefSeq" id="WP_137639190.1">
    <property type="nucleotide sequence ID" value="NZ_BJDK01000003.1"/>
</dbReference>
<evidence type="ECO:0000313" key="6">
    <source>
        <dbReference type="Proteomes" id="UP001596253"/>
    </source>
</evidence>
<dbReference type="InterPro" id="IPR036390">
    <property type="entry name" value="WH_DNA-bd_sf"/>
</dbReference>
<reference evidence="6" key="1">
    <citation type="journal article" date="2019" name="Int. J. Syst. Evol. Microbiol.">
        <title>The Global Catalogue of Microorganisms (GCM) 10K type strain sequencing project: providing services to taxonomists for standard genome sequencing and annotation.</title>
        <authorList>
            <consortium name="The Broad Institute Genomics Platform"/>
            <consortium name="The Broad Institute Genome Sequencing Center for Infectious Disease"/>
            <person name="Wu L."/>
            <person name="Ma J."/>
        </authorList>
    </citation>
    <scope>NUCLEOTIDE SEQUENCE [LARGE SCALE GENOMIC DNA]</scope>
    <source>
        <strain evidence="6">CCM 8932</strain>
    </source>
</reference>
<dbReference type="SUPFAM" id="SSF63520">
    <property type="entry name" value="PTS-regulatory domain, PRD"/>
    <property type="match status" value="2"/>
</dbReference>
<keyword evidence="1" id="KW-0677">Repeat</keyword>
<feature type="domain" description="PRD" evidence="4">
    <location>
        <begin position="290"/>
        <end position="401"/>
    </location>
</feature>
<protein>
    <submittedName>
        <fullName evidence="5">BglG family transcription antiterminator</fullName>
    </submittedName>
</protein>
<dbReference type="InterPro" id="IPR013196">
    <property type="entry name" value="HTH_11"/>
</dbReference>
<dbReference type="Gene3D" id="1.10.1790.10">
    <property type="entry name" value="PRD domain"/>
    <property type="match status" value="2"/>
</dbReference>
<dbReference type="Gene3D" id="1.10.10.10">
    <property type="entry name" value="Winged helix-like DNA-binding domain superfamily/Winged helix DNA-binding domain"/>
    <property type="match status" value="1"/>
</dbReference>
<keyword evidence="3" id="KW-0804">Transcription</keyword>